<dbReference type="EMBL" id="BT061688">
    <property type="protein sequence ID" value="ACN26385.1"/>
    <property type="molecule type" value="mRNA"/>
</dbReference>
<proteinExistence type="evidence at transcript level"/>
<organism evidence="2">
    <name type="scientific">Zea mays</name>
    <name type="common">Maize</name>
    <dbReference type="NCBI Taxonomy" id="4577"/>
    <lineage>
        <taxon>Eukaryota</taxon>
        <taxon>Viridiplantae</taxon>
        <taxon>Streptophyta</taxon>
        <taxon>Embryophyta</taxon>
        <taxon>Tracheophyta</taxon>
        <taxon>Spermatophyta</taxon>
        <taxon>Magnoliopsida</taxon>
        <taxon>Liliopsida</taxon>
        <taxon>Poales</taxon>
        <taxon>Poaceae</taxon>
        <taxon>PACMAD clade</taxon>
        <taxon>Panicoideae</taxon>
        <taxon>Andropogonodae</taxon>
        <taxon>Andropogoneae</taxon>
        <taxon>Tripsacinae</taxon>
        <taxon>Zea</taxon>
    </lineage>
</organism>
<protein>
    <submittedName>
        <fullName evidence="2">Uncharacterized protein</fullName>
    </submittedName>
</protein>
<sequence>MFHPTHILSQYPNNTEQLVTAGFGADRSSALLSGHEELHPEAAGRQEEGPQGEDELGLLR</sequence>
<evidence type="ECO:0000256" key="1">
    <source>
        <dbReference type="SAM" id="MobiDB-lite"/>
    </source>
</evidence>
<reference evidence="2" key="1">
    <citation type="journal article" date="2009" name="PLoS Genet.">
        <title>Sequencing, mapping, and analysis of 27,455 maize full-length cDNAs.</title>
        <authorList>
            <person name="Soderlund C."/>
            <person name="Descour A."/>
            <person name="Kudrna D."/>
            <person name="Bomhoff M."/>
            <person name="Boyd L."/>
            <person name="Currie J."/>
            <person name="Angelova A."/>
            <person name="Collura K."/>
            <person name="Wissotski M."/>
            <person name="Ashley E."/>
            <person name="Morrow D."/>
            <person name="Fernandes J."/>
            <person name="Walbot V."/>
            <person name="Yu Y."/>
        </authorList>
    </citation>
    <scope>NUCLEOTIDE SEQUENCE</scope>
    <source>
        <strain evidence="2">B73</strain>
    </source>
</reference>
<feature type="region of interest" description="Disordered" evidence="1">
    <location>
        <begin position="30"/>
        <end position="60"/>
    </location>
</feature>
<dbReference type="AlphaFoldDB" id="C0HH82"/>
<evidence type="ECO:0000313" key="2">
    <source>
        <dbReference type="EMBL" id="ACN26385.1"/>
    </source>
</evidence>
<feature type="compositionally biased region" description="Acidic residues" evidence="1">
    <location>
        <begin position="50"/>
        <end position="60"/>
    </location>
</feature>
<name>C0HH82_MAIZE</name>
<feature type="compositionally biased region" description="Basic and acidic residues" evidence="1">
    <location>
        <begin position="34"/>
        <end position="48"/>
    </location>
</feature>
<accession>C0HH82</accession>